<dbReference type="Proteomes" id="UP000249633">
    <property type="component" value="Unassembled WGS sequence"/>
</dbReference>
<evidence type="ECO:0000313" key="1">
    <source>
        <dbReference type="EMBL" id="PZP36788.1"/>
    </source>
</evidence>
<gene>
    <name evidence="1" type="ORF">DI603_02215</name>
</gene>
<dbReference type="AlphaFoldDB" id="A0A2W5E1P8"/>
<proteinExistence type="predicted"/>
<comment type="caution">
    <text evidence="1">The sequence shown here is derived from an EMBL/GenBank/DDBJ whole genome shotgun (WGS) entry which is preliminary data.</text>
</comment>
<reference evidence="1 2" key="1">
    <citation type="submission" date="2017-08" db="EMBL/GenBank/DDBJ databases">
        <title>Infants hospitalized years apart are colonized by the same room-sourced microbial strains.</title>
        <authorList>
            <person name="Brooks B."/>
            <person name="Olm M.R."/>
            <person name="Firek B.A."/>
            <person name="Baker R."/>
            <person name="Thomas B.C."/>
            <person name="Morowitz M.J."/>
            <person name="Banfield J.F."/>
        </authorList>
    </citation>
    <scope>NUCLEOTIDE SEQUENCE [LARGE SCALE GENOMIC DNA]</scope>
    <source>
        <strain evidence="1">S2_012_000_R2_81</strain>
    </source>
</reference>
<protein>
    <submittedName>
        <fullName evidence="1">Uncharacterized protein</fullName>
    </submittedName>
</protein>
<dbReference type="EMBL" id="QFOD01000001">
    <property type="protein sequence ID" value="PZP36788.1"/>
    <property type="molecule type" value="Genomic_DNA"/>
</dbReference>
<organism evidence="1 2">
    <name type="scientific">Roseateles depolymerans</name>
    <dbReference type="NCBI Taxonomy" id="76731"/>
    <lineage>
        <taxon>Bacteria</taxon>
        <taxon>Pseudomonadati</taxon>
        <taxon>Pseudomonadota</taxon>
        <taxon>Betaproteobacteria</taxon>
        <taxon>Burkholderiales</taxon>
        <taxon>Sphaerotilaceae</taxon>
        <taxon>Roseateles</taxon>
    </lineage>
</organism>
<sequence length="183" mass="19710">MGWQLGLSRFIHGFSHGDGAGLSPFAPSCFGLDSLAPGREALLLPALIEALYEADGPHTDWPPRNVQELLDLAGLDHADTLLHLQGPGLPARFVQSPRSRGQRQALLLQGLAALDAGLRAETGALFEGLSPTLRGYALGAFERGELGAPRHEAERFMDCLFETVTFARLNWESEPRLSAGARS</sequence>
<evidence type="ECO:0000313" key="2">
    <source>
        <dbReference type="Proteomes" id="UP000249633"/>
    </source>
</evidence>
<name>A0A2W5E1P8_9BURK</name>
<accession>A0A2W5E1P8</accession>